<evidence type="ECO:0000256" key="7">
    <source>
        <dbReference type="ARBA" id="ARBA00022832"/>
    </source>
</evidence>
<keyword evidence="12" id="KW-0456">Lyase</keyword>
<organism evidence="15 16">
    <name type="scientific">Porphyra umbilicalis</name>
    <name type="common">Purple laver</name>
    <name type="synonym">Red alga</name>
    <dbReference type="NCBI Taxonomy" id="2786"/>
    <lineage>
        <taxon>Eukaryota</taxon>
        <taxon>Rhodophyta</taxon>
        <taxon>Bangiophyceae</taxon>
        <taxon>Bangiales</taxon>
        <taxon>Bangiaceae</taxon>
        <taxon>Porphyra</taxon>
    </lineage>
</organism>
<evidence type="ECO:0000256" key="4">
    <source>
        <dbReference type="ARBA" id="ARBA00013122"/>
    </source>
</evidence>
<gene>
    <name evidence="15" type="ORF">BU14_0152s0038</name>
</gene>
<evidence type="ECO:0000313" key="15">
    <source>
        <dbReference type="EMBL" id="OSX77343.1"/>
    </source>
</evidence>
<comment type="similarity">
    <text evidence="3">Belongs to the very long-chain fatty acids dehydratase HACD family.</text>
</comment>
<evidence type="ECO:0000256" key="13">
    <source>
        <dbReference type="SAM" id="Phobius"/>
    </source>
</evidence>
<dbReference type="GO" id="GO:0005789">
    <property type="term" value="C:endoplasmic reticulum membrane"/>
    <property type="evidence" value="ECO:0007669"/>
    <property type="project" value="TreeGrafter"/>
</dbReference>
<dbReference type="Proteomes" id="UP000218209">
    <property type="component" value="Unassembled WGS sequence"/>
</dbReference>
<dbReference type="UniPathway" id="UPA00094"/>
<comment type="subcellular location">
    <subcellularLocation>
        <location evidence="1">Membrane</location>
        <topology evidence="1">Multi-pass membrane protein</topology>
    </subcellularLocation>
</comment>
<feature type="transmembrane region" description="Helical" evidence="13">
    <location>
        <begin position="140"/>
        <end position="160"/>
    </location>
</feature>
<evidence type="ECO:0000256" key="6">
    <source>
        <dbReference type="ARBA" id="ARBA00022692"/>
    </source>
</evidence>
<evidence type="ECO:0000256" key="1">
    <source>
        <dbReference type="ARBA" id="ARBA00004141"/>
    </source>
</evidence>
<dbReference type="GO" id="GO:0042761">
    <property type="term" value="P:very long-chain fatty acid biosynthetic process"/>
    <property type="evidence" value="ECO:0007669"/>
    <property type="project" value="TreeGrafter"/>
</dbReference>
<protein>
    <recommendedName>
        <fullName evidence="4">very-long-chain (3R)-3-hydroxyacyl-CoA dehydratase</fullName>
        <ecNumber evidence="4">4.2.1.134</ecNumber>
    </recommendedName>
</protein>
<evidence type="ECO:0000256" key="12">
    <source>
        <dbReference type="ARBA" id="ARBA00023239"/>
    </source>
</evidence>
<feature type="signal peptide" evidence="14">
    <location>
        <begin position="1"/>
        <end position="27"/>
    </location>
</feature>
<keyword evidence="11" id="KW-0275">Fatty acid biosynthesis</keyword>
<feature type="chain" id="PRO_5013185707" description="very-long-chain (3R)-3-hydroxyacyl-CoA dehydratase" evidence="14">
    <location>
        <begin position="28"/>
        <end position="212"/>
    </location>
</feature>
<feature type="transmembrane region" description="Helical" evidence="13">
    <location>
        <begin position="180"/>
        <end position="200"/>
    </location>
</feature>
<keyword evidence="14" id="KW-0732">Signal</keyword>
<dbReference type="GO" id="GO:0030148">
    <property type="term" value="P:sphingolipid biosynthetic process"/>
    <property type="evidence" value="ECO:0007669"/>
    <property type="project" value="TreeGrafter"/>
</dbReference>
<evidence type="ECO:0000256" key="5">
    <source>
        <dbReference type="ARBA" id="ARBA00022516"/>
    </source>
</evidence>
<dbReference type="InterPro" id="IPR007482">
    <property type="entry name" value="Tyr_Pase-like_PTPLA"/>
</dbReference>
<keyword evidence="8 13" id="KW-1133">Transmembrane helix</keyword>
<dbReference type="GO" id="GO:0030497">
    <property type="term" value="P:fatty acid elongation"/>
    <property type="evidence" value="ECO:0007669"/>
    <property type="project" value="TreeGrafter"/>
</dbReference>
<keyword evidence="9" id="KW-0443">Lipid metabolism</keyword>
<keyword evidence="16" id="KW-1185">Reference proteome</keyword>
<evidence type="ECO:0000256" key="14">
    <source>
        <dbReference type="SAM" id="SignalP"/>
    </source>
</evidence>
<dbReference type="PANTHER" id="PTHR11035:SF35">
    <property type="entry name" value="VERY-LONG-CHAIN (3R)-3-HYDROXYACYL-COA DEHYDRATASE"/>
    <property type="match status" value="1"/>
</dbReference>
<evidence type="ECO:0000313" key="16">
    <source>
        <dbReference type="Proteomes" id="UP000218209"/>
    </source>
</evidence>
<reference evidence="15 16" key="1">
    <citation type="submission" date="2017-03" db="EMBL/GenBank/DDBJ databases">
        <title>WGS assembly of Porphyra umbilicalis.</title>
        <authorList>
            <person name="Brawley S.H."/>
            <person name="Blouin N.A."/>
            <person name="Ficko-Blean E."/>
            <person name="Wheeler G.L."/>
            <person name="Lohr M."/>
            <person name="Goodson H.V."/>
            <person name="Jenkins J.W."/>
            <person name="Blaby-Haas C.E."/>
            <person name="Helliwell K.E."/>
            <person name="Chan C."/>
            <person name="Marriage T."/>
            <person name="Bhattacharya D."/>
            <person name="Klein A.S."/>
            <person name="Badis Y."/>
            <person name="Brodie J."/>
            <person name="Cao Y."/>
            <person name="Collen J."/>
            <person name="Dittami S.M."/>
            <person name="Gachon C.M."/>
            <person name="Green B.R."/>
            <person name="Karpowicz S."/>
            <person name="Kim J.W."/>
            <person name="Kudahl U."/>
            <person name="Lin S."/>
            <person name="Michel G."/>
            <person name="Mittag M."/>
            <person name="Olson B.J."/>
            <person name="Pangilinan J."/>
            <person name="Peng Y."/>
            <person name="Qiu H."/>
            <person name="Shu S."/>
            <person name="Singer J.T."/>
            <person name="Smith A.G."/>
            <person name="Sprecher B.N."/>
            <person name="Wagner V."/>
            <person name="Wang W."/>
            <person name="Wang Z.-Y."/>
            <person name="Yan J."/>
            <person name="Yarish C."/>
            <person name="Zoeuner-Riek S."/>
            <person name="Zhuang Y."/>
            <person name="Zou Y."/>
            <person name="Lindquist E.A."/>
            <person name="Grimwood J."/>
            <person name="Barry K."/>
            <person name="Rokhsar D.S."/>
            <person name="Schmutz J."/>
            <person name="Stiller J.W."/>
            <person name="Grossman A.R."/>
            <person name="Prochnik S.E."/>
        </authorList>
    </citation>
    <scope>NUCLEOTIDE SEQUENCE [LARGE SCALE GENOMIC DNA]</scope>
    <source>
        <strain evidence="15">4086291</strain>
    </source>
</reference>
<keyword evidence="5" id="KW-0444">Lipid biosynthesis</keyword>
<dbReference type="EC" id="4.2.1.134" evidence="4"/>
<dbReference type="PANTHER" id="PTHR11035">
    <property type="entry name" value="VERY-LONG-CHAIN (3R)-3-HYDROXYACYL-COA DEHYDRATASE"/>
    <property type="match status" value="1"/>
</dbReference>
<proteinExistence type="inferred from homology"/>
<comment type="pathway">
    <text evidence="2">Lipid metabolism; fatty acid biosynthesis.</text>
</comment>
<evidence type="ECO:0000256" key="8">
    <source>
        <dbReference type="ARBA" id="ARBA00022989"/>
    </source>
</evidence>
<dbReference type="Pfam" id="PF04387">
    <property type="entry name" value="PTPLA"/>
    <property type="match status" value="1"/>
</dbReference>
<feature type="transmembrane region" description="Helical" evidence="13">
    <location>
        <begin position="82"/>
        <end position="109"/>
    </location>
</feature>
<feature type="transmembrane region" description="Helical" evidence="13">
    <location>
        <begin position="115"/>
        <end position="133"/>
    </location>
</feature>
<name>A0A1X6P9P8_PORUM</name>
<dbReference type="OrthoDB" id="426at2759"/>
<dbReference type="AlphaFoldDB" id="A0A1X6P9P8"/>
<sequence>MARGRLARAYLLLYNAAACALWAAAAARLATAPGGLGGAYAAAAPPIRAAQTLALAEIVHAAVGLGGGSPPLVAVQVLGRNLVLFGVLGALPAVAATRVAGALLAVWTAVEVVRYPYYLGGLVGVVPGALTWARYSAFLPLYPAGMAAEVGCYVAALPAIDAGGLYRVALPNAANFAFDFGTFVRAALPLYLYFGPALYVHMLRQRRRKLAA</sequence>
<keyword evidence="7" id="KW-0276">Fatty acid metabolism</keyword>
<evidence type="ECO:0000256" key="3">
    <source>
        <dbReference type="ARBA" id="ARBA00007811"/>
    </source>
</evidence>
<dbReference type="GO" id="GO:0102158">
    <property type="term" value="F:very-long-chain (3R)-3-hydroxyacyl-CoA dehydratase activity"/>
    <property type="evidence" value="ECO:0007669"/>
    <property type="project" value="UniProtKB-EC"/>
</dbReference>
<evidence type="ECO:0000256" key="2">
    <source>
        <dbReference type="ARBA" id="ARBA00005194"/>
    </source>
</evidence>
<keyword evidence="6 13" id="KW-0812">Transmembrane</keyword>
<evidence type="ECO:0000256" key="11">
    <source>
        <dbReference type="ARBA" id="ARBA00023160"/>
    </source>
</evidence>
<feature type="transmembrane region" description="Helical" evidence="13">
    <location>
        <begin position="53"/>
        <end position="75"/>
    </location>
</feature>
<accession>A0A1X6P9P8</accession>
<evidence type="ECO:0000256" key="10">
    <source>
        <dbReference type="ARBA" id="ARBA00023136"/>
    </source>
</evidence>
<keyword evidence="10 13" id="KW-0472">Membrane</keyword>
<dbReference type="EMBL" id="KV918841">
    <property type="protein sequence ID" value="OSX77343.1"/>
    <property type="molecule type" value="Genomic_DNA"/>
</dbReference>
<evidence type="ECO:0000256" key="9">
    <source>
        <dbReference type="ARBA" id="ARBA00023098"/>
    </source>
</evidence>